<protein>
    <submittedName>
        <fullName evidence="11">Uncharacterized protein</fullName>
    </submittedName>
</protein>
<dbReference type="InterPro" id="IPR029058">
    <property type="entry name" value="AB_hydrolase_fold"/>
</dbReference>
<proteinExistence type="inferred from homology"/>
<organism evidence="11">
    <name type="scientific">Notodromas monacha</name>
    <dbReference type="NCBI Taxonomy" id="399045"/>
    <lineage>
        <taxon>Eukaryota</taxon>
        <taxon>Metazoa</taxon>
        <taxon>Ecdysozoa</taxon>
        <taxon>Arthropoda</taxon>
        <taxon>Crustacea</taxon>
        <taxon>Oligostraca</taxon>
        <taxon>Ostracoda</taxon>
        <taxon>Podocopa</taxon>
        <taxon>Podocopida</taxon>
        <taxon>Cypridocopina</taxon>
        <taxon>Cypridoidea</taxon>
        <taxon>Cyprididae</taxon>
        <taxon>Notodromas</taxon>
    </lineage>
</organism>
<dbReference type="OrthoDB" id="9974421at2759"/>
<dbReference type="EMBL" id="OA886800">
    <property type="protein sequence ID" value="CAD7283072.1"/>
    <property type="molecule type" value="Genomic_DNA"/>
</dbReference>
<dbReference type="InterPro" id="IPR006693">
    <property type="entry name" value="AB_hydrolase_lipase"/>
</dbReference>
<evidence type="ECO:0000256" key="2">
    <source>
        <dbReference type="ARBA" id="ARBA00022729"/>
    </source>
</evidence>
<keyword evidence="3" id="KW-0378">Hydrolase</keyword>
<evidence type="ECO:0000256" key="7">
    <source>
        <dbReference type="SAM" id="MobiDB-lite"/>
    </source>
</evidence>
<evidence type="ECO:0000313" key="12">
    <source>
        <dbReference type="Proteomes" id="UP000678499"/>
    </source>
</evidence>
<gene>
    <name evidence="11" type="ORF">NMOB1V02_LOCUS10690</name>
</gene>
<reference evidence="11" key="1">
    <citation type="submission" date="2020-11" db="EMBL/GenBank/DDBJ databases">
        <authorList>
            <person name="Tran Van P."/>
        </authorList>
    </citation>
    <scope>NUCLEOTIDE SEQUENCE</scope>
</reference>
<dbReference type="SUPFAM" id="SSF53474">
    <property type="entry name" value="alpha/beta-Hydrolases"/>
    <property type="match status" value="1"/>
</dbReference>
<name>A0A7R9BZJ4_9CRUS</name>
<feature type="region of interest" description="Disordered" evidence="7">
    <location>
        <begin position="87"/>
        <end position="109"/>
    </location>
</feature>
<accession>A0A7R9BZJ4</accession>
<dbReference type="InterPro" id="IPR022742">
    <property type="entry name" value="Hydrolase_4"/>
</dbReference>
<feature type="signal peptide" evidence="8">
    <location>
        <begin position="1"/>
        <end position="25"/>
    </location>
</feature>
<dbReference type="GO" id="GO:0016042">
    <property type="term" value="P:lipid catabolic process"/>
    <property type="evidence" value="ECO:0007669"/>
    <property type="project" value="UniProtKB-KW"/>
</dbReference>
<dbReference type="Pfam" id="PF04083">
    <property type="entry name" value="Abhydro_lipase"/>
    <property type="match status" value="1"/>
</dbReference>
<comment type="similarity">
    <text evidence="1">Belongs to the AB hydrolase superfamily. Lipase family.</text>
</comment>
<evidence type="ECO:0000313" key="11">
    <source>
        <dbReference type="EMBL" id="CAD7283072.1"/>
    </source>
</evidence>
<keyword evidence="4" id="KW-0442">Lipid degradation</keyword>
<evidence type="ECO:0000259" key="9">
    <source>
        <dbReference type="Pfam" id="PF04083"/>
    </source>
</evidence>
<evidence type="ECO:0000256" key="3">
    <source>
        <dbReference type="ARBA" id="ARBA00022801"/>
    </source>
</evidence>
<dbReference type="AlphaFoldDB" id="A0A7R9BZJ4"/>
<dbReference type="GO" id="GO:0016787">
    <property type="term" value="F:hydrolase activity"/>
    <property type="evidence" value="ECO:0007669"/>
    <property type="project" value="UniProtKB-KW"/>
</dbReference>
<dbReference type="Pfam" id="PF12146">
    <property type="entry name" value="Hydrolase_4"/>
    <property type="match status" value="1"/>
</dbReference>
<dbReference type="PANTHER" id="PTHR11005">
    <property type="entry name" value="LYSOSOMAL ACID LIPASE-RELATED"/>
    <property type="match status" value="1"/>
</dbReference>
<evidence type="ECO:0000256" key="6">
    <source>
        <dbReference type="ARBA" id="ARBA00023180"/>
    </source>
</evidence>
<dbReference type="EMBL" id="CAJPEX010004763">
    <property type="protein sequence ID" value="CAG0923224.1"/>
    <property type="molecule type" value="Genomic_DNA"/>
</dbReference>
<keyword evidence="6" id="KW-0325">Glycoprotein</keyword>
<evidence type="ECO:0000256" key="8">
    <source>
        <dbReference type="SAM" id="SignalP"/>
    </source>
</evidence>
<dbReference type="FunFam" id="3.40.50.1820:FF:000021">
    <property type="entry name" value="Lipase"/>
    <property type="match status" value="1"/>
</dbReference>
<evidence type="ECO:0000256" key="1">
    <source>
        <dbReference type="ARBA" id="ARBA00010701"/>
    </source>
</evidence>
<feature type="domain" description="Serine aminopeptidase S33" evidence="10">
    <location>
        <begin position="265"/>
        <end position="391"/>
    </location>
</feature>
<sequence>MKYEMFLFVMLGKILAILCVAGVVAQRVDARKISVKSKHSSSSSLDEDSMSNSVHVIHHQEPDSPLFPAMKIRHVYEKDEYMKMETRANYDDEASHKVTRDEKERAEKRRPSKKLLKKVLWENQGWFHEVLGDGGLRKATQLFGLDEVVDIPKRVQDTKKTFHSDTDKPTLRKITEQKKATHNLILWHEKEPKTKERPEMISDAGYPSEIHDVITEDGYILQMHRIPYGLANGSGPGQGHKTPVYLQHGLLCSSADWVISGPGAGLAYILADHGYDVWMGNVRGNTYSKKHETLSPTKEAFWNFSWDQHGLFDVPAQMDAISGTTGQRKMFYIGHSMGTTMFWVLSNVRPEYKDRILAMFALAPVAQVHHMRSPVALLAPFVDEIKFLLRVFGDYDFLPHARWLTIFGRYVCRIRALDKRVCENFIFLICGYDSLNLNVTLLPLILGHAPAGTSTRTVIHYAQEVNAKKFQHYDFGKIGNLENYGTLSPPEYSIESVTSPVIAFWGNNDWLAEPVDVEWLTTRLPNLIKSIRVPFDKFNHLDFLWGIDAPQLVYDPILEMMQAFHNS</sequence>
<keyword evidence="2 8" id="KW-0732">Signal</keyword>
<dbReference type="Proteomes" id="UP000678499">
    <property type="component" value="Unassembled WGS sequence"/>
</dbReference>
<evidence type="ECO:0000259" key="10">
    <source>
        <dbReference type="Pfam" id="PF12146"/>
    </source>
</evidence>
<dbReference type="Gene3D" id="3.40.50.1820">
    <property type="entry name" value="alpha/beta hydrolase"/>
    <property type="match status" value="1"/>
</dbReference>
<feature type="chain" id="PRO_5036403121" evidence="8">
    <location>
        <begin position="26"/>
        <end position="567"/>
    </location>
</feature>
<evidence type="ECO:0000256" key="5">
    <source>
        <dbReference type="ARBA" id="ARBA00023098"/>
    </source>
</evidence>
<feature type="domain" description="Partial AB-hydrolase lipase" evidence="9">
    <location>
        <begin position="199"/>
        <end position="260"/>
    </location>
</feature>
<evidence type="ECO:0000256" key="4">
    <source>
        <dbReference type="ARBA" id="ARBA00022963"/>
    </source>
</evidence>
<keyword evidence="12" id="KW-1185">Reference proteome</keyword>
<keyword evidence="5" id="KW-0443">Lipid metabolism</keyword>